<evidence type="ECO:0000256" key="1">
    <source>
        <dbReference type="SAM" id="MobiDB-lite"/>
    </source>
</evidence>
<evidence type="ECO:0008006" key="4">
    <source>
        <dbReference type="Google" id="ProtNLM"/>
    </source>
</evidence>
<protein>
    <recommendedName>
        <fullName evidence="4">DUF4136 domain-containing protein</fullName>
    </recommendedName>
</protein>
<evidence type="ECO:0000313" key="2">
    <source>
        <dbReference type="EMBL" id="MEI7037824.1"/>
    </source>
</evidence>
<accession>A0ABU8JEX9</accession>
<gene>
    <name evidence="2" type="ORF">WAT24_13730</name>
</gene>
<proteinExistence type="predicted"/>
<dbReference type="NCBIfam" id="NF047637">
    <property type="entry name" value="lipo_CC0125"/>
    <property type="match status" value="1"/>
</dbReference>
<dbReference type="Proteomes" id="UP001381174">
    <property type="component" value="Unassembled WGS sequence"/>
</dbReference>
<feature type="region of interest" description="Disordered" evidence="1">
    <location>
        <begin position="199"/>
        <end position="221"/>
    </location>
</feature>
<sequence>MVACALQGCATGYGKRGITGGYSERRIDDTHYDVRFDGNGYASSDRVWYFWIFRCAQLTASRGYTYFTVSPDARPTNSSFDQDGRARLQPMVLTDRDGASAIPVAGGFIYIPGGTVSTWHAAGVVAMYNDHLPEDRPFLKASVVIDQLTRYVQTSGKVPVPSRKALLREAAYVVGPGHAIVKFDAYLFSHPIKPRTQAPLPYAPLAPPSPPPPLRDAPWGI</sequence>
<comment type="caution">
    <text evidence="2">The sequence shown here is derived from an EMBL/GenBank/DDBJ whole genome shotgun (WGS) entry which is preliminary data.</text>
</comment>
<organism evidence="2 3">
    <name type="scientific">Fulvimonas yonginensis</name>
    <dbReference type="NCBI Taxonomy" id="1495200"/>
    <lineage>
        <taxon>Bacteria</taxon>
        <taxon>Pseudomonadati</taxon>
        <taxon>Pseudomonadota</taxon>
        <taxon>Gammaproteobacteria</taxon>
        <taxon>Lysobacterales</taxon>
        <taxon>Rhodanobacteraceae</taxon>
        <taxon>Fulvimonas</taxon>
    </lineage>
</organism>
<feature type="compositionally biased region" description="Pro residues" evidence="1">
    <location>
        <begin position="201"/>
        <end position="215"/>
    </location>
</feature>
<reference evidence="2 3" key="1">
    <citation type="journal article" date="2014" name="Int. J. Syst. Evol. Microbiol.">
        <title>Fulvimonas yonginensis sp. nov., isolated from greenhouse soil, and emended description of the genus Fulvimonas.</title>
        <authorList>
            <person name="Ahn J.H."/>
            <person name="Kim S.J."/>
            <person name="Weon H.Y."/>
            <person name="Hong S.B."/>
            <person name="Seok S.J."/>
            <person name="Kwon S.W."/>
        </authorList>
    </citation>
    <scope>NUCLEOTIDE SEQUENCE [LARGE SCALE GENOMIC DNA]</scope>
    <source>
        <strain evidence="2 3">KACC 16952</strain>
    </source>
</reference>
<name>A0ABU8JEX9_9GAMM</name>
<keyword evidence="3" id="KW-1185">Reference proteome</keyword>
<dbReference type="EMBL" id="JBBBNY010000012">
    <property type="protein sequence ID" value="MEI7037824.1"/>
    <property type="molecule type" value="Genomic_DNA"/>
</dbReference>
<evidence type="ECO:0000313" key="3">
    <source>
        <dbReference type="Proteomes" id="UP001381174"/>
    </source>
</evidence>
<dbReference type="RefSeq" id="WP_336808462.1">
    <property type="nucleotide sequence ID" value="NZ_JBBBNY010000012.1"/>
</dbReference>